<dbReference type="RefSeq" id="WP_072763962.1">
    <property type="nucleotide sequence ID" value="NZ_FQYX01000007.1"/>
</dbReference>
<reference evidence="2 3" key="1">
    <citation type="submission" date="2016-11" db="EMBL/GenBank/DDBJ databases">
        <authorList>
            <person name="Jaros S."/>
            <person name="Januszkiewicz K."/>
            <person name="Wedrychowicz H."/>
        </authorList>
    </citation>
    <scope>NUCLEOTIDE SEQUENCE [LARGE SCALE GENOMIC DNA]</scope>
    <source>
        <strain evidence="2 3">CGMCC 1.8863</strain>
    </source>
</reference>
<dbReference type="OrthoDB" id="9798407at2"/>
<accession>A0A1M6EZL5</accession>
<dbReference type="Proteomes" id="UP000184231">
    <property type="component" value="Unassembled WGS sequence"/>
</dbReference>
<keyword evidence="2" id="KW-0413">Isomerase</keyword>
<dbReference type="Gene3D" id="3.20.20.150">
    <property type="entry name" value="Divalent-metal-dependent TIM barrel enzymes"/>
    <property type="match status" value="1"/>
</dbReference>
<feature type="domain" description="Xylose isomerase-like TIM barrel" evidence="1">
    <location>
        <begin position="55"/>
        <end position="277"/>
    </location>
</feature>
<gene>
    <name evidence="2" type="ORF">SAMN04487911_107114</name>
</gene>
<dbReference type="PANTHER" id="PTHR12110">
    <property type="entry name" value="HYDROXYPYRUVATE ISOMERASE"/>
    <property type="match status" value="1"/>
</dbReference>
<dbReference type="SUPFAM" id="SSF51658">
    <property type="entry name" value="Xylose isomerase-like"/>
    <property type="match status" value="1"/>
</dbReference>
<dbReference type="InterPro" id="IPR013022">
    <property type="entry name" value="Xyl_isomerase-like_TIM-brl"/>
</dbReference>
<proteinExistence type="predicted"/>
<evidence type="ECO:0000313" key="3">
    <source>
        <dbReference type="Proteomes" id="UP000184231"/>
    </source>
</evidence>
<evidence type="ECO:0000259" key="1">
    <source>
        <dbReference type="Pfam" id="PF01261"/>
    </source>
</evidence>
<dbReference type="Pfam" id="PF01261">
    <property type="entry name" value="AP_endonuc_2"/>
    <property type="match status" value="1"/>
</dbReference>
<protein>
    <submittedName>
        <fullName evidence="2">Sugar phosphate isomerase/epimerase</fullName>
    </submittedName>
</protein>
<sequence length="278" mass="31752">MTTRKDFLIQTGLLAAGTVLLPSFTMLPNNQENNLGVQLYTFRNEMAADAVGTLKKIAALGIKQIETALSHNGRYYGLQPKEMKKVCEDLGLTLRSGHVALDDQWQQSMDEAAESGQEYLLCSSLPFKGQTISNYKRVAEAFNKAGEECKKRNLKFGYHNHDYEFDTHKGKVLYDLLLDNTQPDLVYMELDLGWVVVAGKDPIDYFERYEGRFPLWHLKDMDMTKKESTEFGKGGLDIPKMLRHKKASGLQYIFIEQEEYSSTPFESMAHNMAFMKNM</sequence>
<dbReference type="STRING" id="558155.SAMN04487911_107114"/>
<name>A0A1M6EZL5_9FLAO</name>
<organism evidence="2 3">
    <name type="scientific">Arenibacter nanhaiticus</name>
    <dbReference type="NCBI Taxonomy" id="558155"/>
    <lineage>
        <taxon>Bacteria</taxon>
        <taxon>Pseudomonadati</taxon>
        <taxon>Bacteroidota</taxon>
        <taxon>Flavobacteriia</taxon>
        <taxon>Flavobacteriales</taxon>
        <taxon>Flavobacteriaceae</taxon>
        <taxon>Arenibacter</taxon>
    </lineage>
</organism>
<dbReference type="InterPro" id="IPR050312">
    <property type="entry name" value="IolE/XylAMocC-like"/>
</dbReference>
<keyword evidence="3" id="KW-1185">Reference proteome</keyword>
<dbReference type="EMBL" id="FQYX01000007">
    <property type="protein sequence ID" value="SHI90829.1"/>
    <property type="molecule type" value="Genomic_DNA"/>
</dbReference>
<dbReference type="InterPro" id="IPR036237">
    <property type="entry name" value="Xyl_isomerase-like_sf"/>
</dbReference>
<dbReference type="AlphaFoldDB" id="A0A1M6EZL5"/>
<dbReference type="GO" id="GO:0016853">
    <property type="term" value="F:isomerase activity"/>
    <property type="evidence" value="ECO:0007669"/>
    <property type="project" value="UniProtKB-KW"/>
</dbReference>
<evidence type="ECO:0000313" key="2">
    <source>
        <dbReference type="EMBL" id="SHI90829.1"/>
    </source>
</evidence>
<dbReference type="PANTHER" id="PTHR12110:SF41">
    <property type="entry name" value="INOSOSE DEHYDRATASE"/>
    <property type="match status" value="1"/>
</dbReference>